<dbReference type="InterPro" id="IPR007094">
    <property type="entry name" value="RNA-dir_pol_PSvirus"/>
</dbReference>
<feature type="region of interest" description="Disordered" evidence="5">
    <location>
        <begin position="1"/>
        <end position="50"/>
    </location>
</feature>
<dbReference type="InterPro" id="IPR001205">
    <property type="entry name" value="RNA-dir_pol_C"/>
</dbReference>
<dbReference type="KEGG" id="vg:28721363"/>
<reference evidence="7 8" key="1">
    <citation type="journal article" date="2016" name="Virus Genes">
        <title>Complete nucleotide sequences of dsRNA2 and dsRNA7 detected in the phytopathogenic fungus Sclerotium hydrophilum and their close phylogenetic relationship to a group of unclassified viruses.</title>
        <authorList>
            <person name="Wang C."/>
            <person name="Wu J."/>
            <person name="Zhu X."/>
            <person name="Chen J."/>
        </authorList>
    </citation>
    <scope>NUCLEOTIDE SEQUENCE [LARGE SCALE GENOMIC DNA]</scope>
    <source>
        <strain evidence="7">ShR#20</strain>
    </source>
</reference>
<feature type="compositionally biased region" description="Basic residues" evidence="5">
    <location>
        <begin position="39"/>
        <end position="50"/>
    </location>
</feature>
<organism evidence="7 8">
    <name type="scientific">Sclerotium hydrophilum virus 1</name>
    <dbReference type="NCBI Taxonomy" id="1895000"/>
    <lineage>
        <taxon>Viruses</taxon>
        <taxon>Riboviria</taxon>
        <taxon>Orthornavirae</taxon>
        <taxon>Pisuviricota</taxon>
        <taxon>Duplopiviricetes</taxon>
        <taxon>Durnavirales</taxon>
        <taxon>Curvulaviridae</taxon>
        <taxon>Orthocurvulavirus</taxon>
        <taxon>Orthocurvulavirus sclerotiniae</taxon>
        <taxon>Sclerotium hydrophilum orthocurvulavirus 1</taxon>
    </lineage>
</organism>
<feature type="domain" description="RdRp catalytic" evidence="6">
    <location>
        <begin position="300"/>
        <end position="428"/>
    </location>
</feature>
<dbReference type="RefSeq" id="YP_009273017.1">
    <property type="nucleotide sequence ID" value="NC_030888.1"/>
</dbReference>
<evidence type="ECO:0000256" key="3">
    <source>
        <dbReference type="ARBA" id="ARBA00022695"/>
    </source>
</evidence>
<keyword evidence="3" id="KW-0548">Nucleotidyltransferase</keyword>
<accession>A0A1B3SH34</accession>
<keyword evidence="1 7" id="KW-0696">RNA-directed RNA polymerase</keyword>
<evidence type="ECO:0000313" key="7">
    <source>
        <dbReference type="EMBL" id="AOG59236.1"/>
    </source>
</evidence>
<evidence type="ECO:0000259" key="6">
    <source>
        <dbReference type="PROSITE" id="PS50507"/>
    </source>
</evidence>
<dbReference type="GO" id="GO:0006351">
    <property type="term" value="P:DNA-templated transcription"/>
    <property type="evidence" value="ECO:0007669"/>
    <property type="project" value="InterPro"/>
</dbReference>
<dbReference type="GeneID" id="28721363"/>
<sequence length="624" mass="70760">MASSSPHKRKLDERGSEASINFTPLGSRVSSNTSGNKASMRRSTQRRLNKQRVGVNEVEELARTFRHIRVNKIDYSARKVNMQAKFAEMDPLFEEYLMTEPAGLPEGYDPRKHCFCLPCDRAQMDHLRYFDRPPRVLNEAFRAHYERAKGIVRTILCDGRKYDFPDLTDLIDVPFKPNKFGGFEYAREGLKTRKEANTMAQADAEAAWVKLMHGERVVPHMVRLGGRGKVVKSPIEQAKLENLAKGRLILMLSQRDLKILGVTEKILTDHCKRADNPIFVGKSWFFRGAQKFISECAPFSKFYCFDAEKFDSNIDPYMVDDAIVMLRELFHNGQETEYDAYWAFVRESLLSPTIVRDDGVTFEKEVGTTSGHSHNSLVQSLITLMIGYTCLIALNPNLDDAGIFAYSLVKSLGDDNLIGICTPMHHVSCEQMADVAREAFGINWFGSKSFATSAAYDVDDGSALPKEGGPFEGLQFLGKYFCLREVEGDEEAIQAVIPYRPITETLDRLAYPERPGVPKACPDLTEGNMSYMRAVGNYMDGAGNKLTRVFLEGYLTWLEGKGHHEGIRWREDDLQKMTGIYDGVAETFLPARRYTYEEWLDLVLVEKKVVQRVFGSMEQLYTGV</sequence>
<evidence type="ECO:0000256" key="5">
    <source>
        <dbReference type="SAM" id="MobiDB-lite"/>
    </source>
</evidence>
<dbReference type="PROSITE" id="PS50507">
    <property type="entry name" value="RDRP_SSRNA_POS"/>
    <property type="match status" value="1"/>
</dbReference>
<evidence type="ECO:0000256" key="4">
    <source>
        <dbReference type="ARBA" id="ARBA00022953"/>
    </source>
</evidence>
<keyword evidence="8" id="KW-1185">Reference proteome</keyword>
<keyword evidence="2" id="KW-0808">Transferase</keyword>
<name>A0A1B3SH34_9VIRU</name>
<evidence type="ECO:0000256" key="1">
    <source>
        <dbReference type="ARBA" id="ARBA00022484"/>
    </source>
</evidence>
<protein>
    <submittedName>
        <fullName evidence="7">Putative RNA-dependent RNA polymerase</fullName>
    </submittedName>
</protein>
<feature type="compositionally biased region" description="Polar residues" evidence="5">
    <location>
        <begin position="18"/>
        <end position="37"/>
    </location>
</feature>
<dbReference type="GO" id="GO:0003968">
    <property type="term" value="F:RNA-directed RNA polymerase activity"/>
    <property type="evidence" value="ECO:0007669"/>
    <property type="project" value="UniProtKB-KW"/>
</dbReference>
<dbReference type="GO" id="GO:0039694">
    <property type="term" value="P:viral RNA genome replication"/>
    <property type="evidence" value="ECO:0007669"/>
    <property type="project" value="InterPro"/>
</dbReference>
<evidence type="ECO:0000256" key="2">
    <source>
        <dbReference type="ARBA" id="ARBA00022679"/>
    </source>
</evidence>
<proteinExistence type="predicted"/>
<dbReference type="InterPro" id="IPR043502">
    <property type="entry name" value="DNA/RNA_pol_sf"/>
</dbReference>
<dbReference type="Proteomes" id="UP000242453">
    <property type="component" value="Genome"/>
</dbReference>
<dbReference type="Pfam" id="PF00680">
    <property type="entry name" value="RdRP_1"/>
    <property type="match status" value="1"/>
</dbReference>
<dbReference type="OrthoDB" id="8286at10239"/>
<evidence type="ECO:0000313" key="8">
    <source>
        <dbReference type="Proteomes" id="UP000242453"/>
    </source>
</evidence>
<dbReference type="GO" id="GO:0003723">
    <property type="term" value="F:RNA binding"/>
    <property type="evidence" value="ECO:0007669"/>
    <property type="project" value="InterPro"/>
</dbReference>
<dbReference type="EMBL" id="KU886558">
    <property type="protein sequence ID" value="AOG59236.1"/>
    <property type="molecule type" value="Genomic_RNA"/>
</dbReference>
<keyword evidence="4" id="KW-0693">Viral RNA replication</keyword>
<dbReference type="SUPFAM" id="SSF56672">
    <property type="entry name" value="DNA/RNA polymerases"/>
    <property type="match status" value="1"/>
</dbReference>